<evidence type="ECO:0000313" key="9">
    <source>
        <dbReference type="EMBL" id="MFC4334618.1"/>
    </source>
</evidence>
<evidence type="ECO:0000256" key="2">
    <source>
        <dbReference type="ARBA" id="ARBA00022670"/>
    </source>
</evidence>
<organism evidence="9 10">
    <name type="scientific">Salininema proteolyticum</name>
    <dbReference type="NCBI Taxonomy" id="1607685"/>
    <lineage>
        <taxon>Bacteria</taxon>
        <taxon>Bacillati</taxon>
        <taxon>Actinomycetota</taxon>
        <taxon>Actinomycetes</taxon>
        <taxon>Glycomycetales</taxon>
        <taxon>Glycomycetaceae</taxon>
        <taxon>Salininema</taxon>
    </lineage>
</organism>
<dbReference type="Pfam" id="PF00082">
    <property type="entry name" value="Peptidase_S8"/>
    <property type="match status" value="1"/>
</dbReference>
<feature type="active site" description="Charge relay system" evidence="5">
    <location>
        <position position="118"/>
    </location>
</feature>
<dbReference type="PRINTS" id="PR00723">
    <property type="entry name" value="SUBTILISIN"/>
</dbReference>
<dbReference type="PANTHER" id="PTHR43806">
    <property type="entry name" value="PEPTIDASE S8"/>
    <property type="match status" value="1"/>
</dbReference>
<comment type="similarity">
    <text evidence="1 5">Belongs to the peptidase S8 family.</text>
</comment>
<proteinExistence type="inferred from homology"/>
<keyword evidence="7" id="KW-0812">Transmembrane</keyword>
<feature type="compositionally biased region" description="Low complexity" evidence="6">
    <location>
        <begin position="444"/>
        <end position="467"/>
    </location>
</feature>
<dbReference type="EMBL" id="JBHSDK010000007">
    <property type="protein sequence ID" value="MFC4334618.1"/>
    <property type="molecule type" value="Genomic_DNA"/>
</dbReference>
<dbReference type="InterPro" id="IPR050131">
    <property type="entry name" value="Peptidase_S8_subtilisin-like"/>
</dbReference>
<comment type="caution">
    <text evidence="9">The sequence shown here is derived from an EMBL/GenBank/DDBJ whole genome shotgun (WGS) entry which is preliminary data.</text>
</comment>
<keyword evidence="7" id="KW-0472">Membrane</keyword>
<evidence type="ECO:0000256" key="4">
    <source>
        <dbReference type="ARBA" id="ARBA00022825"/>
    </source>
</evidence>
<dbReference type="InterPro" id="IPR000209">
    <property type="entry name" value="Peptidase_S8/S53_dom"/>
</dbReference>
<feature type="region of interest" description="Disordered" evidence="6">
    <location>
        <begin position="432"/>
        <end position="467"/>
    </location>
</feature>
<name>A0ABV8TUZ9_9ACTN</name>
<protein>
    <submittedName>
        <fullName evidence="9">S8 family serine peptidase</fullName>
    </submittedName>
</protein>
<feature type="domain" description="Peptidase S8/S53" evidence="8">
    <location>
        <begin position="73"/>
        <end position="335"/>
    </location>
</feature>
<feature type="compositionally biased region" description="Acidic residues" evidence="6">
    <location>
        <begin position="384"/>
        <end position="397"/>
    </location>
</feature>
<dbReference type="InterPro" id="IPR036852">
    <property type="entry name" value="Peptidase_S8/S53_dom_sf"/>
</dbReference>
<feature type="active site" description="Charge relay system" evidence="5">
    <location>
        <position position="288"/>
    </location>
</feature>
<sequence>MKIDGRAPAQSRSQTSIPRKWGAAFATTAATALVGVGLTPGIAIADDHTTMAEDNQWVLDQINAEKAWSSSKGEGVTVAVLDDGFLDHPLLNESNLLEGHDLVVPGNPDGAYNPIAEHGTKVIGSTLMVAPEATILPITIFGDVSPDPSGERFELDPGEKQRIEDGIRYAVDQGADIITTSFGSHDTSMDTDELLAAYQYAIDNNVVVVSAAGNSAGEPVGAPARYPGTVAVTGTEKDGSVRSSLTTGPEVTVAAPGGEQQCVRGDNRPEFDWQENEGPFYESCSGTSISTAIVSGAMALVLGANPDLDANNAINRLINTASNGPEGKNDETGYGIIDIDKAVNSGDLDTVEENPLGYPLGEAGLSETSPANEDSEEDQKSSESTEDSAADESDASEEDSNMLLYLLIGAAALIVIVAIVVWLILKNRNKPTPPSQGGNENFYGQVPPGSPQQPGSPQGNQFPPQGT</sequence>
<accession>A0ABV8TUZ9</accession>
<gene>
    <name evidence="9" type="ORF">ACFPET_05340</name>
</gene>
<reference evidence="10" key="1">
    <citation type="journal article" date="2019" name="Int. J. Syst. Evol. Microbiol.">
        <title>The Global Catalogue of Microorganisms (GCM) 10K type strain sequencing project: providing services to taxonomists for standard genome sequencing and annotation.</title>
        <authorList>
            <consortium name="The Broad Institute Genomics Platform"/>
            <consortium name="The Broad Institute Genome Sequencing Center for Infectious Disease"/>
            <person name="Wu L."/>
            <person name="Ma J."/>
        </authorList>
    </citation>
    <scope>NUCLEOTIDE SEQUENCE [LARGE SCALE GENOMIC DNA]</scope>
    <source>
        <strain evidence="10">IBRC-M 10908</strain>
    </source>
</reference>
<dbReference type="SUPFAM" id="SSF52743">
    <property type="entry name" value="Subtilisin-like"/>
    <property type="match status" value="1"/>
</dbReference>
<dbReference type="PROSITE" id="PS51892">
    <property type="entry name" value="SUBTILASE"/>
    <property type="match status" value="1"/>
</dbReference>
<dbReference type="RefSeq" id="WP_380618481.1">
    <property type="nucleotide sequence ID" value="NZ_JBHSDK010000007.1"/>
</dbReference>
<feature type="active site" description="Charge relay system" evidence="5">
    <location>
        <position position="82"/>
    </location>
</feature>
<dbReference type="Proteomes" id="UP001595823">
    <property type="component" value="Unassembled WGS sequence"/>
</dbReference>
<keyword evidence="3 5" id="KW-0378">Hydrolase</keyword>
<keyword evidence="4 5" id="KW-0720">Serine protease</keyword>
<evidence type="ECO:0000256" key="1">
    <source>
        <dbReference type="ARBA" id="ARBA00011073"/>
    </source>
</evidence>
<evidence type="ECO:0000256" key="6">
    <source>
        <dbReference type="SAM" id="MobiDB-lite"/>
    </source>
</evidence>
<feature type="transmembrane region" description="Helical" evidence="7">
    <location>
        <begin position="402"/>
        <end position="425"/>
    </location>
</feature>
<evidence type="ECO:0000259" key="8">
    <source>
        <dbReference type="Pfam" id="PF00082"/>
    </source>
</evidence>
<dbReference type="Gene3D" id="3.40.50.200">
    <property type="entry name" value="Peptidase S8/S53 domain"/>
    <property type="match status" value="1"/>
</dbReference>
<evidence type="ECO:0000256" key="7">
    <source>
        <dbReference type="SAM" id="Phobius"/>
    </source>
</evidence>
<feature type="region of interest" description="Disordered" evidence="6">
    <location>
        <begin position="347"/>
        <end position="397"/>
    </location>
</feature>
<dbReference type="InterPro" id="IPR023827">
    <property type="entry name" value="Peptidase_S8_Asp-AS"/>
</dbReference>
<keyword evidence="10" id="KW-1185">Reference proteome</keyword>
<feature type="transmembrane region" description="Helical" evidence="7">
    <location>
        <begin position="21"/>
        <end position="45"/>
    </location>
</feature>
<evidence type="ECO:0000313" key="10">
    <source>
        <dbReference type="Proteomes" id="UP001595823"/>
    </source>
</evidence>
<dbReference type="InterPro" id="IPR015500">
    <property type="entry name" value="Peptidase_S8_subtilisin-rel"/>
</dbReference>
<keyword evidence="7" id="KW-1133">Transmembrane helix</keyword>
<evidence type="ECO:0000256" key="5">
    <source>
        <dbReference type="PROSITE-ProRule" id="PRU01240"/>
    </source>
</evidence>
<dbReference type="PROSITE" id="PS00136">
    <property type="entry name" value="SUBTILASE_ASP"/>
    <property type="match status" value="1"/>
</dbReference>
<dbReference type="PANTHER" id="PTHR43806:SF11">
    <property type="entry name" value="CEREVISIN-RELATED"/>
    <property type="match status" value="1"/>
</dbReference>
<evidence type="ECO:0000256" key="3">
    <source>
        <dbReference type="ARBA" id="ARBA00022801"/>
    </source>
</evidence>
<keyword evidence="2 5" id="KW-0645">Protease</keyword>